<keyword evidence="3" id="KW-1185">Reference proteome</keyword>
<accession>A0A2G9UCE4</accession>
<feature type="compositionally biased region" description="Polar residues" evidence="1">
    <location>
        <begin position="11"/>
        <end position="20"/>
    </location>
</feature>
<dbReference type="Proteomes" id="UP000230423">
    <property type="component" value="Unassembled WGS sequence"/>
</dbReference>
<name>A0A2G9UCE4_TELCI</name>
<reference evidence="2 3" key="1">
    <citation type="submission" date="2015-09" db="EMBL/GenBank/DDBJ databases">
        <title>Draft genome of the parasitic nematode Teladorsagia circumcincta isolate WARC Sus (inbred).</title>
        <authorList>
            <person name="Mitreva M."/>
        </authorList>
    </citation>
    <scope>NUCLEOTIDE SEQUENCE [LARGE SCALE GENOMIC DNA]</scope>
    <source>
        <strain evidence="2 3">S</strain>
    </source>
</reference>
<feature type="region of interest" description="Disordered" evidence="1">
    <location>
        <begin position="82"/>
        <end position="105"/>
    </location>
</feature>
<evidence type="ECO:0000313" key="3">
    <source>
        <dbReference type="Proteomes" id="UP000230423"/>
    </source>
</evidence>
<feature type="region of interest" description="Disordered" evidence="1">
    <location>
        <begin position="1"/>
        <end position="26"/>
    </location>
</feature>
<dbReference type="AlphaFoldDB" id="A0A2G9UCE4"/>
<evidence type="ECO:0000256" key="1">
    <source>
        <dbReference type="SAM" id="MobiDB-lite"/>
    </source>
</evidence>
<evidence type="ECO:0008006" key="4">
    <source>
        <dbReference type="Google" id="ProtNLM"/>
    </source>
</evidence>
<sequence length="105" mass="11553">MGEQLRPQTRIVPSSPQHHSPSLGAGYIQSQYDADLQFQQFISSNLSVLNDDEKAIAKMHIQKILMDARFGQGTCLRIMQEEEMASQTDAGGPSSARDGTQALDM</sequence>
<proteinExistence type="predicted"/>
<dbReference type="OrthoDB" id="6515516at2759"/>
<gene>
    <name evidence="2" type="ORF">TELCIR_10324</name>
</gene>
<dbReference type="EMBL" id="KZ347354">
    <property type="protein sequence ID" value="PIO67907.1"/>
    <property type="molecule type" value="Genomic_DNA"/>
</dbReference>
<evidence type="ECO:0000313" key="2">
    <source>
        <dbReference type="EMBL" id="PIO67907.1"/>
    </source>
</evidence>
<organism evidence="2 3">
    <name type="scientific">Teladorsagia circumcincta</name>
    <name type="common">Brown stomach worm</name>
    <name type="synonym">Ostertagia circumcincta</name>
    <dbReference type="NCBI Taxonomy" id="45464"/>
    <lineage>
        <taxon>Eukaryota</taxon>
        <taxon>Metazoa</taxon>
        <taxon>Ecdysozoa</taxon>
        <taxon>Nematoda</taxon>
        <taxon>Chromadorea</taxon>
        <taxon>Rhabditida</taxon>
        <taxon>Rhabditina</taxon>
        <taxon>Rhabditomorpha</taxon>
        <taxon>Strongyloidea</taxon>
        <taxon>Trichostrongylidae</taxon>
        <taxon>Teladorsagia</taxon>
    </lineage>
</organism>
<protein>
    <recommendedName>
        <fullName evidence="4">BESS domain-containing protein</fullName>
    </recommendedName>
</protein>